<proteinExistence type="predicted"/>
<feature type="compositionally biased region" description="Low complexity" evidence="1">
    <location>
        <begin position="125"/>
        <end position="139"/>
    </location>
</feature>
<evidence type="ECO:0000313" key="2">
    <source>
        <dbReference type="EMBL" id="CAE8645527.1"/>
    </source>
</evidence>
<feature type="region of interest" description="Disordered" evidence="1">
    <location>
        <begin position="94"/>
        <end position="164"/>
    </location>
</feature>
<dbReference type="EMBL" id="CAJNNW010003593">
    <property type="protein sequence ID" value="CAE8645527.1"/>
    <property type="molecule type" value="Genomic_DNA"/>
</dbReference>
<dbReference type="Proteomes" id="UP000626109">
    <property type="component" value="Unassembled WGS sequence"/>
</dbReference>
<evidence type="ECO:0000313" key="3">
    <source>
        <dbReference type="Proteomes" id="UP000626109"/>
    </source>
</evidence>
<accession>A0A813I5W1</accession>
<organism evidence="2 3">
    <name type="scientific">Polarella glacialis</name>
    <name type="common">Dinoflagellate</name>
    <dbReference type="NCBI Taxonomy" id="89957"/>
    <lineage>
        <taxon>Eukaryota</taxon>
        <taxon>Sar</taxon>
        <taxon>Alveolata</taxon>
        <taxon>Dinophyceae</taxon>
        <taxon>Suessiales</taxon>
        <taxon>Suessiaceae</taxon>
        <taxon>Polarella</taxon>
    </lineage>
</organism>
<comment type="caution">
    <text evidence="2">The sequence shown here is derived from an EMBL/GenBank/DDBJ whole genome shotgun (WGS) entry which is preliminary data.</text>
</comment>
<dbReference type="AlphaFoldDB" id="A0A813I5W1"/>
<sequence length="264" mass="28581">MGGTSAWETSSVAAELRVAARDEDQAWLKAVRRMQKGNGSTHPNEGRRLMLGPGLQANRLDAASVWLAMAKLGPENEICIPRFARLQGRFQNLARPESGGSSAQAQDSDWIPPPSGPSTRRSRGQSDGSPSASPSPAGPHSRERSNRQSPAGRPPIPSHGILSTPDLQPALERLRSSRIISHCVGLMLTIHDCRCLALYVAELSVFTANAASDSKLVLHDRCCVVLITCSSRLHLRKKLITSEMCCDSRCNGLKATRQVAIMRT</sequence>
<evidence type="ECO:0000256" key="1">
    <source>
        <dbReference type="SAM" id="MobiDB-lite"/>
    </source>
</evidence>
<protein>
    <submittedName>
        <fullName evidence="2">Uncharacterized protein</fullName>
    </submittedName>
</protein>
<name>A0A813I5W1_POLGL</name>
<reference evidence="2" key="1">
    <citation type="submission" date="2021-02" db="EMBL/GenBank/DDBJ databases">
        <authorList>
            <person name="Dougan E. K."/>
            <person name="Rhodes N."/>
            <person name="Thang M."/>
            <person name="Chan C."/>
        </authorList>
    </citation>
    <scope>NUCLEOTIDE SEQUENCE</scope>
</reference>
<gene>
    <name evidence="2" type="ORF">PGLA2088_LOCUS3980</name>
</gene>